<comment type="caution">
    <text evidence="1">The sequence shown here is derived from an EMBL/GenBank/DDBJ whole genome shotgun (WGS) entry which is preliminary data.</text>
</comment>
<dbReference type="SUPFAM" id="SSF48452">
    <property type="entry name" value="TPR-like"/>
    <property type="match status" value="1"/>
</dbReference>
<dbReference type="Pfam" id="PF13424">
    <property type="entry name" value="TPR_12"/>
    <property type="match status" value="1"/>
</dbReference>
<dbReference type="PANTHER" id="PTHR10098">
    <property type="entry name" value="RAPSYN-RELATED"/>
    <property type="match status" value="1"/>
</dbReference>
<sequence length="274" mass="30288">MNWYETEFVNLLAACRQAAEVGEDVVAWQLPIVLRTFFQLRRPTTDWVMASETAVAAARRLGDAHAEAITLRSLGAALSYCGAYEESLQRNREALSVSRELGQDEGWCLNSIGDCLVSLGRFSEAIDQLDQALIAAERNDDVLLTAHSLENIAPAYSALKRYDEAIGSLQQSLTIFRDLGSAHGEALVLDKLANTYLSRQRFKEAVHFASQALSLHEELGNRLSEADTLRILARAFKNIGRVAEARVHWLRALVTLEDLGHPDAVDVRGDLLGL</sequence>
<gene>
    <name evidence="1" type="ORF">G3I71_22065</name>
</gene>
<name>A0A6B3BVP2_9ACTN</name>
<dbReference type="Pfam" id="PF13374">
    <property type="entry name" value="TPR_10"/>
    <property type="match status" value="2"/>
</dbReference>
<protein>
    <submittedName>
        <fullName evidence="1">Tetratricopeptide repeat protein</fullName>
    </submittedName>
</protein>
<dbReference type="RefSeq" id="WP_164316550.1">
    <property type="nucleotide sequence ID" value="NZ_JAAGLU010000017.1"/>
</dbReference>
<dbReference type="InterPro" id="IPR011990">
    <property type="entry name" value="TPR-like_helical_dom_sf"/>
</dbReference>
<evidence type="ECO:0000313" key="1">
    <source>
        <dbReference type="EMBL" id="NEC88444.1"/>
    </source>
</evidence>
<proteinExistence type="predicted"/>
<reference evidence="1" key="1">
    <citation type="submission" date="2020-01" db="EMBL/GenBank/DDBJ databases">
        <title>Insect and environment-associated Actinomycetes.</title>
        <authorList>
            <person name="Currrie C."/>
            <person name="Chevrette M."/>
            <person name="Carlson C."/>
            <person name="Stubbendieck R."/>
            <person name="Wendt-Pienkowski E."/>
        </authorList>
    </citation>
    <scope>NUCLEOTIDE SEQUENCE</scope>
    <source>
        <strain evidence="1">SID12501</strain>
    </source>
</reference>
<accession>A0A6B3BVP2</accession>
<dbReference type="AlphaFoldDB" id="A0A6B3BVP2"/>
<dbReference type="Gene3D" id="1.25.40.10">
    <property type="entry name" value="Tetratricopeptide repeat domain"/>
    <property type="match status" value="1"/>
</dbReference>
<dbReference type="EMBL" id="JAAGLU010000017">
    <property type="protein sequence ID" value="NEC88444.1"/>
    <property type="molecule type" value="Genomic_DNA"/>
</dbReference>
<organism evidence="1">
    <name type="scientific">Streptomyces sp. SID12501</name>
    <dbReference type="NCBI Taxonomy" id="2706042"/>
    <lineage>
        <taxon>Bacteria</taxon>
        <taxon>Bacillati</taxon>
        <taxon>Actinomycetota</taxon>
        <taxon>Actinomycetes</taxon>
        <taxon>Kitasatosporales</taxon>
        <taxon>Streptomycetaceae</taxon>
        <taxon>Streptomyces</taxon>
    </lineage>
</organism>
<dbReference type="InterPro" id="IPR019734">
    <property type="entry name" value="TPR_rpt"/>
</dbReference>
<dbReference type="SMART" id="SM00028">
    <property type="entry name" value="TPR"/>
    <property type="match status" value="5"/>
</dbReference>